<evidence type="ECO:0000259" key="1">
    <source>
        <dbReference type="Pfam" id="PF00144"/>
    </source>
</evidence>
<reference evidence="2 3" key="1">
    <citation type="submission" date="2019-06" db="EMBL/GenBank/DDBJ databases">
        <title>Sequencing the genomes of 1000 actinobacteria strains.</title>
        <authorList>
            <person name="Klenk H.-P."/>
        </authorList>
    </citation>
    <scope>NUCLEOTIDE SEQUENCE [LARGE SCALE GENOMIC DNA]</scope>
    <source>
        <strain evidence="2 3">DSM 24683</strain>
    </source>
</reference>
<comment type="caution">
    <text evidence="2">The sequence shown here is derived from an EMBL/GenBank/DDBJ whole genome shotgun (WGS) entry which is preliminary data.</text>
</comment>
<gene>
    <name evidence="2" type="ORF">FB561_2801</name>
</gene>
<organism evidence="2 3">
    <name type="scientific">Kribbella amoyensis</name>
    <dbReference type="NCBI Taxonomy" id="996641"/>
    <lineage>
        <taxon>Bacteria</taxon>
        <taxon>Bacillati</taxon>
        <taxon>Actinomycetota</taxon>
        <taxon>Actinomycetes</taxon>
        <taxon>Propionibacteriales</taxon>
        <taxon>Kribbellaceae</taxon>
        <taxon>Kribbella</taxon>
    </lineage>
</organism>
<sequence>MDEFSGVAVLAGPGGALASRVGGSVDERMAFQIASGSKQFTACAVLLLVDRGLVALDDPLVAYLDGGQSGVSVHQLLSHTSRIGHWETIPGLDLSDLPDAGAVKELIVAAPLGEPGWVYSSPGYVLLAHVVEAVSGRPYAEFVSSEILEPLGLADTTVAVAPAFAAEGYHGGRPIGGLDLAAIPGAGDLWSTAADQVRFVRAIHAERRLLSASSYEVMCTAHGPLDETWRTEDGWLGGESCGYGVGIGVIGGEPAYFHPGDNSGFRSFRAWLPETDRAAVVLSNDDACDPLPVLRDLLG</sequence>
<dbReference type="SUPFAM" id="SSF56601">
    <property type="entry name" value="beta-lactamase/transpeptidase-like"/>
    <property type="match status" value="1"/>
</dbReference>
<accession>A0A561BS00</accession>
<dbReference type="PANTHER" id="PTHR46825">
    <property type="entry name" value="D-ALANYL-D-ALANINE-CARBOXYPEPTIDASE/ENDOPEPTIDASE AMPH"/>
    <property type="match status" value="1"/>
</dbReference>
<evidence type="ECO:0000313" key="2">
    <source>
        <dbReference type="EMBL" id="TWD81680.1"/>
    </source>
</evidence>
<dbReference type="Gene3D" id="3.40.710.10">
    <property type="entry name" value="DD-peptidase/beta-lactamase superfamily"/>
    <property type="match status" value="1"/>
</dbReference>
<keyword evidence="3" id="KW-1185">Reference proteome</keyword>
<name>A0A561BS00_9ACTN</name>
<dbReference type="PANTHER" id="PTHR46825:SF9">
    <property type="entry name" value="BETA-LACTAMASE-RELATED DOMAIN-CONTAINING PROTEIN"/>
    <property type="match status" value="1"/>
</dbReference>
<dbReference type="Pfam" id="PF00144">
    <property type="entry name" value="Beta-lactamase"/>
    <property type="match status" value="1"/>
</dbReference>
<dbReference type="InterPro" id="IPR012338">
    <property type="entry name" value="Beta-lactam/transpept-like"/>
</dbReference>
<dbReference type="InterPro" id="IPR050491">
    <property type="entry name" value="AmpC-like"/>
</dbReference>
<dbReference type="AlphaFoldDB" id="A0A561BS00"/>
<dbReference type="EMBL" id="VIVK01000001">
    <property type="protein sequence ID" value="TWD81680.1"/>
    <property type="molecule type" value="Genomic_DNA"/>
</dbReference>
<evidence type="ECO:0000313" key="3">
    <source>
        <dbReference type="Proteomes" id="UP000318380"/>
    </source>
</evidence>
<feature type="domain" description="Beta-lactamase-related" evidence="1">
    <location>
        <begin position="4"/>
        <end position="286"/>
    </location>
</feature>
<dbReference type="InterPro" id="IPR001466">
    <property type="entry name" value="Beta-lactam-related"/>
</dbReference>
<protein>
    <submittedName>
        <fullName evidence="2">CubicO group peptidase (Beta-lactamase class C family)</fullName>
    </submittedName>
</protein>
<proteinExistence type="predicted"/>
<dbReference type="Proteomes" id="UP000318380">
    <property type="component" value="Unassembled WGS sequence"/>
</dbReference>